<dbReference type="PANTHER" id="PTHR22589">
    <property type="entry name" value="CARNITINE O-ACYLTRANSFERASE"/>
    <property type="match status" value="1"/>
</dbReference>
<keyword evidence="12" id="KW-1185">Reference proteome</keyword>
<dbReference type="Proteomes" id="UP000759131">
    <property type="component" value="Unassembled WGS sequence"/>
</dbReference>
<dbReference type="InterPro" id="IPR039551">
    <property type="entry name" value="Cho/carn_acyl_trans"/>
</dbReference>
<dbReference type="OrthoDB" id="6332642at2759"/>
<dbReference type="GO" id="GO:0016020">
    <property type="term" value="C:membrane"/>
    <property type="evidence" value="ECO:0007669"/>
    <property type="project" value="UniProtKB-SubCell"/>
</dbReference>
<evidence type="ECO:0000256" key="5">
    <source>
        <dbReference type="ARBA" id="ARBA00022832"/>
    </source>
</evidence>
<dbReference type="FunFam" id="3.30.559.10:FF:000002">
    <property type="entry name" value="carnitine O-palmitoyltransferase 1, liver isoform"/>
    <property type="match status" value="1"/>
</dbReference>
<dbReference type="EMBL" id="CAJPIZ010008772">
    <property type="protein sequence ID" value="CAG2111366.1"/>
    <property type="molecule type" value="Genomic_DNA"/>
</dbReference>
<keyword evidence="8" id="KW-0472">Membrane</keyword>
<dbReference type="GO" id="GO:0005739">
    <property type="term" value="C:mitochondrion"/>
    <property type="evidence" value="ECO:0007669"/>
    <property type="project" value="TreeGrafter"/>
</dbReference>
<dbReference type="AlphaFoldDB" id="A0A7R9KWY4"/>
<keyword evidence="6" id="KW-1133">Transmembrane helix</keyword>
<dbReference type="InterPro" id="IPR023213">
    <property type="entry name" value="CAT-like_dom_sf"/>
</dbReference>
<evidence type="ECO:0000256" key="1">
    <source>
        <dbReference type="ARBA" id="ARBA00004141"/>
    </source>
</evidence>
<organism evidence="11">
    <name type="scientific">Medioppia subpectinata</name>
    <dbReference type="NCBI Taxonomy" id="1979941"/>
    <lineage>
        <taxon>Eukaryota</taxon>
        <taxon>Metazoa</taxon>
        <taxon>Ecdysozoa</taxon>
        <taxon>Arthropoda</taxon>
        <taxon>Chelicerata</taxon>
        <taxon>Arachnida</taxon>
        <taxon>Acari</taxon>
        <taxon>Acariformes</taxon>
        <taxon>Sarcoptiformes</taxon>
        <taxon>Oribatida</taxon>
        <taxon>Brachypylina</taxon>
        <taxon>Oppioidea</taxon>
        <taxon>Oppiidae</taxon>
        <taxon>Medioppia</taxon>
    </lineage>
</organism>
<dbReference type="Pfam" id="PF00755">
    <property type="entry name" value="Carn_acyltransf"/>
    <property type="match status" value="1"/>
</dbReference>
<dbReference type="Gene3D" id="3.30.559.10">
    <property type="entry name" value="Chloramphenicol acetyltransferase-like domain"/>
    <property type="match status" value="1"/>
</dbReference>
<keyword evidence="5" id="KW-0276">Fatty acid metabolism</keyword>
<dbReference type="GO" id="GO:0004095">
    <property type="term" value="F:carnitine O-palmitoyltransferase activity"/>
    <property type="evidence" value="ECO:0007669"/>
    <property type="project" value="TreeGrafter"/>
</dbReference>
<reference evidence="11" key="1">
    <citation type="submission" date="2020-11" db="EMBL/GenBank/DDBJ databases">
        <authorList>
            <person name="Tran Van P."/>
        </authorList>
    </citation>
    <scope>NUCLEOTIDE SEQUENCE</scope>
</reference>
<keyword evidence="9" id="KW-0012">Acyltransferase</keyword>
<proteinExistence type="inferred from homology"/>
<evidence type="ECO:0000313" key="11">
    <source>
        <dbReference type="EMBL" id="CAD7630936.1"/>
    </source>
</evidence>
<evidence type="ECO:0000259" key="10">
    <source>
        <dbReference type="Pfam" id="PF00755"/>
    </source>
</evidence>
<protein>
    <recommendedName>
        <fullName evidence="10">Choline/carnitine acyltransferase domain-containing protein</fullName>
    </recommendedName>
</protein>
<evidence type="ECO:0000256" key="9">
    <source>
        <dbReference type="ARBA" id="ARBA00023315"/>
    </source>
</evidence>
<dbReference type="InterPro" id="IPR000542">
    <property type="entry name" value="Carn_acyl_trans"/>
</dbReference>
<evidence type="ECO:0000256" key="8">
    <source>
        <dbReference type="ARBA" id="ARBA00023136"/>
    </source>
</evidence>
<evidence type="ECO:0000256" key="3">
    <source>
        <dbReference type="ARBA" id="ARBA00022679"/>
    </source>
</evidence>
<feature type="domain" description="Choline/carnitine acyltransferase" evidence="10">
    <location>
        <begin position="13"/>
        <end position="221"/>
    </location>
</feature>
<sequence length="233" mass="26383">MCNKYVIDLESSLTDWGKGEVKKCRISPDAFLQMALQMAYFRDSGGKFVQTYEASMTRLYLNGRTETVRSCSQESAAFVRSMFDSTATKETRIHLLNIAAEKHTQLYKDAMNGMGMDRHLFALYVACKGLGYESEFLHNVLTRQWTLSTSQTPHNQQTQVPDPNYPGFNDKLCPGGGFGPVSDTGYGISYMFPNNNRMFFHISSKKSCPTTDSSRFANYLNDCTHQIRALFDD</sequence>
<name>A0A7R9KWY4_9ACAR</name>
<dbReference type="GO" id="GO:0009437">
    <property type="term" value="P:carnitine metabolic process"/>
    <property type="evidence" value="ECO:0007669"/>
    <property type="project" value="TreeGrafter"/>
</dbReference>
<gene>
    <name evidence="11" type="ORF">OSB1V03_LOCUS11347</name>
</gene>
<dbReference type="GO" id="GO:0006631">
    <property type="term" value="P:fatty acid metabolic process"/>
    <property type="evidence" value="ECO:0007669"/>
    <property type="project" value="UniProtKB-KW"/>
</dbReference>
<dbReference type="EMBL" id="OC863347">
    <property type="protein sequence ID" value="CAD7630936.1"/>
    <property type="molecule type" value="Genomic_DNA"/>
</dbReference>
<evidence type="ECO:0000256" key="6">
    <source>
        <dbReference type="ARBA" id="ARBA00022989"/>
    </source>
</evidence>
<accession>A0A7R9KWY4</accession>
<evidence type="ECO:0000313" key="12">
    <source>
        <dbReference type="Proteomes" id="UP000759131"/>
    </source>
</evidence>
<evidence type="ECO:0000256" key="7">
    <source>
        <dbReference type="ARBA" id="ARBA00023098"/>
    </source>
</evidence>
<dbReference type="SUPFAM" id="SSF52777">
    <property type="entry name" value="CoA-dependent acyltransferases"/>
    <property type="match status" value="1"/>
</dbReference>
<evidence type="ECO:0000256" key="2">
    <source>
        <dbReference type="ARBA" id="ARBA00005232"/>
    </source>
</evidence>
<keyword evidence="3" id="KW-0808">Transferase</keyword>
<keyword evidence="7" id="KW-0443">Lipid metabolism</keyword>
<comment type="similarity">
    <text evidence="2">Belongs to the carnitine/choline acetyltransferase family.</text>
</comment>
<comment type="subcellular location">
    <subcellularLocation>
        <location evidence="1">Membrane</location>
        <topology evidence="1">Multi-pass membrane protein</topology>
    </subcellularLocation>
</comment>
<evidence type="ECO:0000256" key="4">
    <source>
        <dbReference type="ARBA" id="ARBA00022692"/>
    </source>
</evidence>
<dbReference type="PANTHER" id="PTHR22589:SF112">
    <property type="entry name" value="CHOLINE_CARNITINE ACYLTRANSFERASE DOMAIN-CONTAINING PROTEIN"/>
    <property type="match status" value="1"/>
</dbReference>
<keyword evidence="4" id="KW-0812">Transmembrane</keyword>